<evidence type="ECO:0000256" key="1">
    <source>
        <dbReference type="SAM" id="MobiDB-lite"/>
    </source>
</evidence>
<sequence length="220" mass="23736">MDGDQAKPAASGQTTPDVPTSIFSRPRSNSQETVLTTITEGTVESTPSLNYPGAPLNSPETQSLAGDHHDVNLGNITAKLHLIPSSLATPPASDAASERFHAGKAHSGISVRDFGLAQPKPRRSSALTSGVSRADRERNSTPTPSKGHSYVTPGSPEFGEHSIWEGIAEEDVEKALQRLTRLAQDEHKKDRGKSIEQYYSERLAKLIKGAEIKFDYSVLH</sequence>
<feature type="region of interest" description="Disordered" evidence="1">
    <location>
        <begin position="111"/>
        <end position="155"/>
    </location>
</feature>
<evidence type="ECO:0000313" key="2">
    <source>
        <dbReference type="EMBL" id="KAK4545131.1"/>
    </source>
</evidence>
<reference evidence="2 3" key="1">
    <citation type="submission" date="2021-11" db="EMBL/GenBank/DDBJ databases">
        <title>Black yeast isolated from Biological Soil Crust.</title>
        <authorList>
            <person name="Kurbessoian T."/>
        </authorList>
    </citation>
    <scope>NUCLEOTIDE SEQUENCE [LARGE SCALE GENOMIC DNA]</scope>
    <source>
        <strain evidence="2 3">CCFEE 5522</strain>
    </source>
</reference>
<gene>
    <name evidence="2" type="ORF">LTR36_003682</name>
</gene>
<comment type="caution">
    <text evidence="2">The sequence shown here is derived from an EMBL/GenBank/DDBJ whole genome shotgun (WGS) entry which is preliminary data.</text>
</comment>
<feature type="compositionally biased region" description="Polar residues" evidence="1">
    <location>
        <begin position="11"/>
        <end position="49"/>
    </location>
</feature>
<proteinExistence type="predicted"/>
<evidence type="ECO:0000313" key="3">
    <source>
        <dbReference type="Proteomes" id="UP001324427"/>
    </source>
</evidence>
<protein>
    <submittedName>
        <fullName evidence="2">Uncharacterized protein</fullName>
    </submittedName>
</protein>
<dbReference type="Proteomes" id="UP001324427">
    <property type="component" value="Unassembled WGS sequence"/>
</dbReference>
<accession>A0AAV9JIR1</accession>
<name>A0AAV9JIR1_9PEZI</name>
<dbReference type="AlphaFoldDB" id="A0AAV9JIR1"/>
<keyword evidence="3" id="KW-1185">Reference proteome</keyword>
<feature type="region of interest" description="Disordered" evidence="1">
    <location>
        <begin position="1"/>
        <end position="69"/>
    </location>
</feature>
<organism evidence="2 3">
    <name type="scientific">Oleoguttula mirabilis</name>
    <dbReference type="NCBI Taxonomy" id="1507867"/>
    <lineage>
        <taxon>Eukaryota</taxon>
        <taxon>Fungi</taxon>
        <taxon>Dikarya</taxon>
        <taxon>Ascomycota</taxon>
        <taxon>Pezizomycotina</taxon>
        <taxon>Dothideomycetes</taxon>
        <taxon>Dothideomycetidae</taxon>
        <taxon>Mycosphaerellales</taxon>
        <taxon>Teratosphaeriaceae</taxon>
        <taxon>Oleoguttula</taxon>
    </lineage>
</organism>
<dbReference type="EMBL" id="JAVFHQ010000021">
    <property type="protein sequence ID" value="KAK4545131.1"/>
    <property type="molecule type" value="Genomic_DNA"/>
</dbReference>